<reference evidence="2" key="1">
    <citation type="journal article" date="2019" name="Int. J. Syst. Evol. Microbiol.">
        <title>The Global Catalogue of Microorganisms (GCM) 10K type strain sequencing project: providing services to taxonomists for standard genome sequencing and annotation.</title>
        <authorList>
            <consortium name="The Broad Institute Genomics Platform"/>
            <consortium name="The Broad Institute Genome Sequencing Center for Infectious Disease"/>
            <person name="Wu L."/>
            <person name="Ma J."/>
        </authorList>
    </citation>
    <scope>NUCLEOTIDE SEQUENCE [LARGE SCALE GENOMIC DNA]</scope>
    <source>
        <strain evidence="2">JCM 15974</strain>
    </source>
</reference>
<evidence type="ECO:0000313" key="1">
    <source>
        <dbReference type="EMBL" id="GAA0723704.1"/>
    </source>
</evidence>
<protein>
    <submittedName>
        <fullName evidence="1">Uncharacterized protein</fullName>
    </submittedName>
</protein>
<proteinExistence type="predicted"/>
<evidence type="ECO:0000313" key="2">
    <source>
        <dbReference type="Proteomes" id="UP001501758"/>
    </source>
</evidence>
<sequence length="74" mass="8775">MGYEAYWLLGRNKFGAKKGSSIGSEEPFYNGVTLKLIQKNFNYFTLQIYMTHQYLTDYHISIFIKTSIKSIFYR</sequence>
<dbReference type="EMBL" id="BAAAGE010000002">
    <property type="protein sequence ID" value="GAA0723704.1"/>
    <property type="molecule type" value="Genomic_DNA"/>
</dbReference>
<dbReference type="Proteomes" id="UP001501758">
    <property type="component" value="Unassembled WGS sequence"/>
</dbReference>
<name>A0ABP3U3M7_9FLAO</name>
<accession>A0ABP3U3M7</accession>
<keyword evidence="2" id="KW-1185">Reference proteome</keyword>
<gene>
    <name evidence="1" type="ORF">GCM10009430_27450</name>
</gene>
<organism evidence="1 2">
    <name type="scientific">Aquimarina litoralis</name>
    <dbReference type="NCBI Taxonomy" id="584605"/>
    <lineage>
        <taxon>Bacteria</taxon>
        <taxon>Pseudomonadati</taxon>
        <taxon>Bacteroidota</taxon>
        <taxon>Flavobacteriia</taxon>
        <taxon>Flavobacteriales</taxon>
        <taxon>Flavobacteriaceae</taxon>
        <taxon>Aquimarina</taxon>
    </lineage>
</organism>
<comment type="caution">
    <text evidence="1">The sequence shown here is derived from an EMBL/GenBank/DDBJ whole genome shotgun (WGS) entry which is preliminary data.</text>
</comment>